<dbReference type="STRING" id="1163617.SCD_n02861"/>
<dbReference type="Pfam" id="PF01075">
    <property type="entry name" value="Glyco_transf_9"/>
    <property type="match status" value="1"/>
</dbReference>
<evidence type="ECO:0000256" key="1">
    <source>
        <dbReference type="ARBA" id="ARBA00022676"/>
    </source>
</evidence>
<dbReference type="RefSeq" id="WP_009207379.1">
    <property type="nucleotide sequence ID" value="NC_022357.1"/>
</dbReference>
<gene>
    <name evidence="3" type="ORF">SCD_n02861</name>
</gene>
<evidence type="ECO:0000313" key="4">
    <source>
        <dbReference type="Proteomes" id="UP000015559"/>
    </source>
</evidence>
<evidence type="ECO:0000313" key="3">
    <source>
        <dbReference type="EMBL" id="BAN36660.1"/>
    </source>
</evidence>
<dbReference type="InterPro" id="IPR002201">
    <property type="entry name" value="Glyco_trans_9"/>
</dbReference>
<dbReference type="InterPro" id="IPR051199">
    <property type="entry name" value="LPS_LOS_Heptosyltrfase"/>
</dbReference>
<dbReference type="PANTHER" id="PTHR30160:SF1">
    <property type="entry name" value="LIPOPOLYSACCHARIDE 1,2-N-ACETYLGLUCOSAMINETRANSFERASE-RELATED"/>
    <property type="match status" value="1"/>
</dbReference>
<dbReference type="AlphaFoldDB" id="S6ABC8"/>
<dbReference type="OrthoDB" id="9781892at2"/>
<keyword evidence="1" id="KW-0328">Glycosyltransferase</keyword>
<sequence>MLKDAIDLSTLSRVLVIKLRHHGDVLLTSPVFSVLKNHAPHLEIDALVYQDTAEMLSLHPAISQLHAIDRTWKSAGILTQAKAEWKLLSALRARRYDLVIHLTEHNRGAWLTRLLGARYGVAEKLRGKGRFWYNSFSHLYPIPIGFWRHRVELNLDALRRIGVYPAGQERHLTLVPGKEAEAFIDKELEQQGLRGKTFLHLHPTSRWQFKCWPEEKMSALIDALQREGHRVVLTAGPGADEMAAIKRITASLSTPVTDLSGRLSLKQLAALTSKAQAFIGVDSAPMHIAAAMGTPTAVLFGPSGDPEWGPWQVPHRIIISNHTCRPCGNDGCGGGKLSECLQTISVAEVLEAVHSLLLQGRENC</sequence>
<proteinExistence type="predicted"/>
<keyword evidence="2 3" id="KW-0808">Transferase</keyword>
<dbReference type="InterPro" id="IPR011916">
    <property type="entry name" value="LipoPS_heptosylTferase-III"/>
</dbReference>
<accession>S6ABC8</accession>
<dbReference type="EMBL" id="AP013066">
    <property type="protein sequence ID" value="BAN36660.1"/>
    <property type="molecule type" value="Genomic_DNA"/>
</dbReference>
<evidence type="ECO:0000256" key="2">
    <source>
        <dbReference type="ARBA" id="ARBA00022679"/>
    </source>
</evidence>
<keyword evidence="4" id="KW-1185">Reference proteome</keyword>
<dbReference type="SUPFAM" id="SSF53756">
    <property type="entry name" value="UDP-Glycosyltransferase/glycogen phosphorylase"/>
    <property type="match status" value="1"/>
</dbReference>
<dbReference type="GO" id="GO:0009244">
    <property type="term" value="P:lipopolysaccharide core region biosynthetic process"/>
    <property type="evidence" value="ECO:0007669"/>
    <property type="project" value="TreeGrafter"/>
</dbReference>
<name>S6ABC8_SULDS</name>
<dbReference type="KEGG" id="sdr:SCD_n02861"/>
<dbReference type="eggNOG" id="COG0859">
    <property type="taxonomic scope" value="Bacteria"/>
</dbReference>
<dbReference type="PANTHER" id="PTHR30160">
    <property type="entry name" value="TETRAACYLDISACCHARIDE 4'-KINASE-RELATED"/>
    <property type="match status" value="1"/>
</dbReference>
<dbReference type="CDD" id="cd03789">
    <property type="entry name" value="GT9_LPS_heptosyltransferase"/>
    <property type="match status" value="1"/>
</dbReference>
<dbReference type="NCBIfam" id="TIGR02201">
    <property type="entry name" value="heptsyl_trn_III"/>
    <property type="match status" value="1"/>
</dbReference>
<dbReference type="Gene3D" id="3.40.50.2000">
    <property type="entry name" value="Glycogen Phosphorylase B"/>
    <property type="match status" value="2"/>
</dbReference>
<dbReference type="GO" id="GO:0005829">
    <property type="term" value="C:cytosol"/>
    <property type="evidence" value="ECO:0007669"/>
    <property type="project" value="TreeGrafter"/>
</dbReference>
<organism evidence="3 4">
    <name type="scientific">Sulfuricella denitrificans (strain DSM 22764 / NBRC 105220 / skB26)</name>
    <dbReference type="NCBI Taxonomy" id="1163617"/>
    <lineage>
        <taxon>Bacteria</taxon>
        <taxon>Pseudomonadati</taxon>
        <taxon>Pseudomonadota</taxon>
        <taxon>Betaproteobacteria</taxon>
        <taxon>Nitrosomonadales</taxon>
        <taxon>Sulfuricellaceae</taxon>
        <taxon>Sulfuricella</taxon>
    </lineage>
</organism>
<dbReference type="Proteomes" id="UP000015559">
    <property type="component" value="Chromosome"/>
</dbReference>
<reference evidence="3 4" key="1">
    <citation type="journal article" date="2012" name="Appl. Environ. Microbiol.">
        <title>Draft genome sequence of a psychrotolerant sulfur-oxidizing bacterium, Sulfuricella denitrificans skB26, and proteomic insights into cold adaptation.</title>
        <authorList>
            <person name="Watanabe T."/>
            <person name="Kojima H."/>
            <person name="Fukui M."/>
        </authorList>
    </citation>
    <scope>NUCLEOTIDE SEQUENCE [LARGE SCALE GENOMIC DNA]</scope>
    <source>
        <strain evidence="4">skB26</strain>
    </source>
</reference>
<dbReference type="GO" id="GO:0008713">
    <property type="term" value="F:ADP-heptose-lipopolysaccharide heptosyltransferase activity"/>
    <property type="evidence" value="ECO:0007669"/>
    <property type="project" value="TreeGrafter"/>
</dbReference>
<protein>
    <submittedName>
        <fullName evidence="3">Lipopolysaccharide heptosyltransferase III</fullName>
    </submittedName>
</protein>
<dbReference type="HOGENOM" id="CLU_038371_3_3_4"/>